<evidence type="ECO:0000313" key="3">
    <source>
        <dbReference type="Proteomes" id="UP001254813"/>
    </source>
</evidence>
<organism evidence="2 3">
    <name type="scientific">Halogeometricum luteum</name>
    <dbReference type="NCBI Taxonomy" id="2950537"/>
    <lineage>
        <taxon>Archaea</taxon>
        <taxon>Methanobacteriati</taxon>
        <taxon>Methanobacteriota</taxon>
        <taxon>Stenosarchaea group</taxon>
        <taxon>Halobacteria</taxon>
        <taxon>Halobacteriales</taxon>
        <taxon>Haloferacaceae</taxon>
        <taxon>Halogeometricum</taxon>
    </lineage>
</organism>
<evidence type="ECO:0000256" key="1">
    <source>
        <dbReference type="SAM" id="MobiDB-lite"/>
    </source>
</evidence>
<name>A0ABU2G3A5_9EURY</name>
<dbReference type="RefSeq" id="WP_310929143.1">
    <property type="nucleotide sequence ID" value="NZ_JAMQOQ010000003.1"/>
</dbReference>
<proteinExistence type="predicted"/>
<feature type="region of interest" description="Disordered" evidence="1">
    <location>
        <begin position="155"/>
        <end position="214"/>
    </location>
</feature>
<comment type="caution">
    <text evidence="2">The sequence shown here is derived from an EMBL/GenBank/DDBJ whole genome shotgun (WGS) entry which is preliminary data.</text>
</comment>
<sequence>MVALTAGQDLYASVGEEGINRFVRHLFRQRPSLFTFATPGIAAYADEFLDPAVPLSDAQVARGQPRVSELSGIPVPGTDGPVELEYCVQLTAFEFDFHPGDEFELPVGRELEAQQFGVHVAFAVGLGCPKDAAPDFRRRIRDRSIFEGNVLSVLQSRGGETPPGQRSVDHGEAMDGLTGGRPLADGGRASGSTSVAQFGSLPAGPGRDRFVGGDQRVLAPPDVELIRKPDVTMHRFELHAFLVGGVDIGTDGDENGNRDAFAFELDHLELGGGDDGSAIDLPTGLKNSIECYVDLYVRHVVLPSVSEMSQSTVASVLDNDLLKTELTPEDPTARFPETDAIPDNPNLADDRLEVYVDLNITGDGQ</sequence>
<reference evidence="2 3" key="1">
    <citation type="submission" date="2022-06" db="EMBL/GenBank/DDBJ databases">
        <title>Halogeometricum sp. a new haloarchaeum isolate from saline soil.</title>
        <authorList>
            <person name="Strakova D."/>
            <person name="Galisteo C."/>
            <person name="Sanchez-Porro C."/>
            <person name="Ventosa A."/>
        </authorList>
    </citation>
    <scope>NUCLEOTIDE SEQUENCE [LARGE SCALE GENOMIC DNA]</scope>
    <source>
        <strain evidence="3">S3BR25-2</strain>
    </source>
</reference>
<feature type="region of interest" description="Disordered" evidence="1">
    <location>
        <begin position="328"/>
        <end position="347"/>
    </location>
</feature>
<dbReference type="Proteomes" id="UP001254813">
    <property type="component" value="Unassembled WGS sequence"/>
</dbReference>
<evidence type="ECO:0000313" key="2">
    <source>
        <dbReference type="EMBL" id="MDS0295271.1"/>
    </source>
</evidence>
<protein>
    <submittedName>
        <fullName evidence="2">Uncharacterized protein</fullName>
    </submittedName>
</protein>
<keyword evidence="3" id="KW-1185">Reference proteome</keyword>
<accession>A0ABU2G3A5</accession>
<dbReference type="EMBL" id="JAMQOQ010000003">
    <property type="protein sequence ID" value="MDS0295271.1"/>
    <property type="molecule type" value="Genomic_DNA"/>
</dbReference>
<gene>
    <name evidence="2" type="ORF">NDI79_13920</name>
</gene>